<dbReference type="SUPFAM" id="SSF109604">
    <property type="entry name" value="HD-domain/PDEase-like"/>
    <property type="match status" value="1"/>
</dbReference>
<evidence type="ECO:0000259" key="1">
    <source>
        <dbReference type="PROSITE" id="PS51832"/>
    </source>
</evidence>
<dbReference type="InterPro" id="IPR037522">
    <property type="entry name" value="HD_GYP_dom"/>
</dbReference>
<dbReference type="NCBIfam" id="TIGR00277">
    <property type="entry name" value="HDIG"/>
    <property type="match status" value="1"/>
</dbReference>
<proteinExistence type="predicted"/>
<gene>
    <name evidence="2" type="ORF">BKP45_07345</name>
</gene>
<dbReference type="InterPro" id="IPR003607">
    <property type="entry name" value="HD/PDEase_dom"/>
</dbReference>
<dbReference type="EMBL" id="MLQS01000002">
    <property type="protein sequence ID" value="OIJ20999.1"/>
    <property type="molecule type" value="Genomic_DNA"/>
</dbReference>
<dbReference type="Pfam" id="PF13487">
    <property type="entry name" value="HD_5"/>
    <property type="match status" value="1"/>
</dbReference>
<dbReference type="RefSeq" id="WP_071389086.1">
    <property type="nucleotide sequence ID" value="NZ_MLQS01000002.1"/>
</dbReference>
<sequence>MINIEKLSFRLVGKKLEEDVFSNLDVLLLKKGTILTEIHITLLQNHHCQQVKVSDEVSFQFLYQKNIEHIEQLFLEIENLQEININDWFEPDKAVVREIQKNASILDNLYERKTQPSLFRHSANVGLLAFFLGKLLRYSYTNKLLLWKMGVLHDIGKRRLPSELWTKQEEELTEAEKKQYRKHPELGFEMLKKVSGVNAQMLHAAKHHHERIDGSGYPNSVRVKHLPMMVQIISVANQLDKILTTGRTNFELVNQLVEETRENKYNPAIVIPFVGHLLRKYVGKQVVLNDGTKAEVAFIFDHEPSHPLLYLKETDTFIDLRNDHKRKIVELA</sequence>
<dbReference type="AlphaFoldDB" id="A0A1S2M8C9"/>
<dbReference type="InterPro" id="IPR006675">
    <property type="entry name" value="HDIG_dom"/>
</dbReference>
<organism evidence="2 3">
    <name type="scientific">Anaerobacillus alkalidiazotrophicus</name>
    <dbReference type="NCBI Taxonomy" id="472963"/>
    <lineage>
        <taxon>Bacteria</taxon>
        <taxon>Bacillati</taxon>
        <taxon>Bacillota</taxon>
        <taxon>Bacilli</taxon>
        <taxon>Bacillales</taxon>
        <taxon>Bacillaceae</taxon>
        <taxon>Anaerobacillus</taxon>
    </lineage>
</organism>
<dbReference type="PANTHER" id="PTHR43155:SF2">
    <property type="entry name" value="CYCLIC DI-GMP PHOSPHODIESTERASE PA4108"/>
    <property type="match status" value="1"/>
</dbReference>
<keyword evidence="3" id="KW-1185">Reference proteome</keyword>
<evidence type="ECO:0000313" key="2">
    <source>
        <dbReference type="EMBL" id="OIJ20999.1"/>
    </source>
</evidence>
<comment type="caution">
    <text evidence="2">The sequence shown here is derived from an EMBL/GenBank/DDBJ whole genome shotgun (WGS) entry which is preliminary data.</text>
</comment>
<reference evidence="2 3" key="1">
    <citation type="submission" date="2016-10" db="EMBL/GenBank/DDBJ databases">
        <title>Draft genome sequences of four alkaliphilic bacteria belonging to the Anaerobacillus genus.</title>
        <authorList>
            <person name="Bassil N.M."/>
            <person name="Lloyd J.R."/>
        </authorList>
    </citation>
    <scope>NUCLEOTIDE SEQUENCE [LARGE SCALE GENOMIC DNA]</scope>
    <source>
        <strain evidence="2 3">DSM 22531</strain>
    </source>
</reference>
<accession>A0A1S2M8C9</accession>
<dbReference type="Proteomes" id="UP000180057">
    <property type="component" value="Unassembled WGS sequence"/>
</dbReference>
<dbReference type="PANTHER" id="PTHR43155">
    <property type="entry name" value="CYCLIC DI-GMP PHOSPHODIESTERASE PA4108-RELATED"/>
    <property type="match status" value="1"/>
</dbReference>
<dbReference type="PROSITE" id="PS51832">
    <property type="entry name" value="HD_GYP"/>
    <property type="match status" value="1"/>
</dbReference>
<evidence type="ECO:0000313" key="3">
    <source>
        <dbReference type="Proteomes" id="UP000180057"/>
    </source>
</evidence>
<dbReference type="STRING" id="472963.BKP45_07345"/>
<protein>
    <recommendedName>
        <fullName evidence="1">HD-GYP domain-containing protein</fullName>
    </recommendedName>
</protein>
<dbReference type="CDD" id="cd00077">
    <property type="entry name" value="HDc"/>
    <property type="match status" value="1"/>
</dbReference>
<dbReference type="SMART" id="SM00471">
    <property type="entry name" value="HDc"/>
    <property type="match status" value="1"/>
</dbReference>
<name>A0A1S2M8C9_9BACI</name>
<feature type="domain" description="HD-GYP" evidence="1">
    <location>
        <begin position="92"/>
        <end position="289"/>
    </location>
</feature>
<dbReference type="Gene3D" id="1.10.3210.10">
    <property type="entry name" value="Hypothetical protein af1432"/>
    <property type="match status" value="1"/>
</dbReference>